<feature type="region of interest" description="Disordered" evidence="1">
    <location>
        <begin position="1"/>
        <end position="21"/>
    </location>
</feature>
<feature type="compositionally biased region" description="Polar residues" evidence="1">
    <location>
        <begin position="11"/>
        <end position="21"/>
    </location>
</feature>
<comment type="caution">
    <text evidence="2">The sequence shown here is derived from an EMBL/GenBank/DDBJ whole genome shotgun (WGS) entry which is preliminary data.</text>
</comment>
<gene>
    <name evidence="2" type="ORF">NPIL_188541</name>
</gene>
<proteinExistence type="predicted"/>
<dbReference type="Proteomes" id="UP000887013">
    <property type="component" value="Unassembled WGS sequence"/>
</dbReference>
<evidence type="ECO:0000313" key="3">
    <source>
        <dbReference type="Proteomes" id="UP000887013"/>
    </source>
</evidence>
<organism evidence="2 3">
    <name type="scientific">Nephila pilipes</name>
    <name type="common">Giant wood spider</name>
    <name type="synonym">Nephila maculata</name>
    <dbReference type="NCBI Taxonomy" id="299642"/>
    <lineage>
        <taxon>Eukaryota</taxon>
        <taxon>Metazoa</taxon>
        <taxon>Ecdysozoa</taxon>
        <taxon>Arthropoda</taxon>
        <taxon>Chelicerata</taxon>
        <taxon>Arachnida</taxon>
        <taxon>Araneae</taxon>
        <taxon>Araneomorphae</taxon>
        <taxon>Entelegynae</taxon>
        <taxon>Araneoidea</taxon>
        <taxon>Nephilidae</taxon>
        <taxon>Nephila</taxon>
    </lineage>
</organism>
<protein>
    <submittedName>
        <fullName evidence="2">Uncharacterized protein</fullName>
    </submittedName>
</protein>
<dbReference type="EMBL" id="BMAW01022874">
    <property type="protein sequence ID" value="GFT80089.1"/>
    <property type="molecule type" value="Genomic_DNA"/>
</dbReference>
<evidence type="ECO:0000256" key="1">
    <source>
        <dbReference type="SAM" id="MobiDB-lite"/>
    </source>
</evidence>
<reference evidence="2" key="1">
    <citation type="submission" date="2020-08" db="EMBL/GenBank/DDBJ databases">
        <title>Multicomponent nature underlies the extraordinary mechanical properties of spider dragline silk.</title>
        <authorList>
            <person name="Kono N."/>
            <person name="Nakamura H."/>
            <person name="Mori M."/>
            <person name="Yoshida Y."/>
            <person name="Ohtoshi R."/>
            <person name="Malay A.D."/>
            <person name="Moran D.A.P."/>
            <person name="Tomita M."/>
            <person name="Numata K."/>
            <person name="Arakawa K."/>
        </authorList>
    </citation>
    <scope>NUCLEOTIDE SEQUENCE</scope>
</reference>
<keyword evidence="3" id="KW-1185">Reference proteome</keyword>
<sequence length="100" mass="11194">MLLTGSREKTQQMLPQSSQSINRASAHCAGSSSCSQGYHQRNDTLAGHNKSTDFLDFPMTERLICRSIPKKANSPFRPKKSVRFYGFLSRKLVFAATLIL</sequence>
<dbReference type="AlphaFoldDB" id="A0A8X6PN80"/>
<feature type="compositionally biased region" description="Basic and acidic residues" evidence="1">
    <location>
        <begin position="1"/>
        <end position="10"/>
    </location>
</feature>
<name>A0A8X6PN80_NEPPI</name>
<accession>A0A8X6PN80</accession>
<evidence type="ECO:0000313" key="2">
    <source>
        <dbReference type="EMBL" id="GFT80089.1"/>
    </source>
</evidence>
<dbReference type="PROSITE" id="PS51257">
    <property type="entry name" value="PROKAR_LIPOPROTEIN"/>
    <property type="match status" value="1"/>
</dbReference>